<gene>
    <name evidence="11" type="ORF">ACJRO7_013772</name>
</gene>
<evidence type="ECO:0000313" key="11">
    <source>
        <dbReference type="EMBL" id="KAL3744554.1"/>
    </source>
</evidence>
<keyword evidence="7" id="KW-0407">Ion channel</keyword>
<evidence type="ECO:0000256" key="9">
    <source>
        <dbReference type="SAM" id="Phobius"/>
    </source>
</evidence>
<keyword evidence="4 9" id="KW-1133">Transmembrane helix</keyword>
<feature type="transmembrane region" description="Helical" evidence="9">
    <location>
        <begin position="204"/>
        <end position="221"/>
    </location>
</feature>
<dbReference type="GO" id="GO:0005886">
    <property type="term" value="C:plasma membrane"/>
    <property type="evidence" value="ECO:0007669"/>
    <property type="project" value="UniProtKB-UniRule"/>
</dbReference>
<dbReference type="SUPFAM" id="SSF50182">
    <property type="entry name" value="Sm-like ribonucleoproteins"/>
    <property type="match status" value="1"/>
</dbReference>
<evidence type="ECO:0000313" key="12">
    <source>
        <dbReference type="Proteomes" id="UP001634007"/>
    </source>
</evidence>
<evidence type="ECO:0000256" key="1">
    <source>
        <dbReference type="ARBA" id="ARBA00004141"/>
    </source>
</evidence>
<proteinExistence type="inferred from homology"/>
<dbReference type="Proteomes" id="UP001634007">
    <property type="component" value="Unassembled WGS sequence"/>
</dbReference>
<keyword evidence="3 9" id="KW-0812">Transmembrane</keyword>
<dbReference type="PIRSF" id="PIRSF017209">
    <property type="entry name" value="Memb_At2g17000_prd"/>
    <property type="match status" value="1"/>
</dbReference>
<feature type="transmembrane region" description="Helical" evidence="9">
    <location>
        <begin position="285"/>
        <end position="306"/>
    </location>
</feature>
<dbReference type="InterPro" id="IPR006685">
    <property type="entry name" value="MscS_channel_2nd"/>
</dbReference>
<keyword evidence="5" id="KW-0813">Transport</keyword>
<dbReference type="InterPro" id="IPR023408">
    <property type="entry name" value="MscS_beta-dom_sf"/>
</dbReference>
<keyword evidence="5" id="KW-0406">Ion transport</keyword>
<feature type="transmembrane region" description="Helical" evidence="9">
    <location>
        <begin position="318"/>
        <end position="339"/>
    </location>
</feature>
<keyword evidence="12" id="KW-1185">Reference proteome</keyword>
<dbReference type="InterPro" id="IPR010920">
    <property type="entry name" value="LSM_dom_sf"/>
</dbReference>
<dbReference type="PANTHER" id="PTHR31618">
    <property type="entry name" value="MECHANOSENSITIVE ION CHANNEL PROTEIN 5"/>
    <property type="match status" value="1"/>
</dbReference>
<protein>
    <recommendedName>
        <fullName evidence="8">Mechanosensitive ion channel protein</fullName>
    </recommendedName>
</protein>
<reference evidence="11 12" key="1">
    <citation type="submission" date="2024-11" db="EMBL/GenBank/DDBJ databases">
        <title>Chromosome-level genome assembly of Eucalyptus globulus Labill. provides insights into its genome evolution.</title>
        <authorList>
            <person name="Li X."/>
        </authorList>
    </citation>
    <scope>NUCLEOTIDE SEQUENCE [LARGE SCALE GENOMIC DNA]</scope>
    <source>
        <strain evidence="11">CL2024</strain>
        <tissue evidence="11">Fresh tender leaves</tissue>
    </source>
</reference>
<dbReference type="InterPro" id="IPR016688">
    <property type="entry name" value="MscS-like_plants/fungi"/>
</dbReference>
<accession>A0ABD3L1V9</accession>
<dbReference type="EMBL" id="JBJKBG010000003">
    <property type="protein sequence ID" value="KAL3744554.1"/>
    <property type="molecule type" value="Genomic_DNA"/>
</dbReference>
<comment type="subcellular location">
    <subcellularLocation>
        <location evidence="1">Membrane</location>
        <topology evidence="1">Multi-pass membrane protein</topology>
    </subcellularLocation>
</comment>
<evidence type="ECO:0000256" key="6">
    <source>
        <dbReference type="ARBA" id="ARBA00023136"/>
    </source>
</evidence>
<evidence type="ECO:0000256" key="2">
    <source>
        <dbReference type="ARBA" id="ARBA00008017"/>
    </source>
</evidence>
<dbReference type="AlphaFoldDB" id="A0ABD3L1V9"/>
<comment type="caution">
    <text evidence="11">The sequence shown here is derived from an EMBL/GenBank/DDBJ whole genome shotgun (WGS) entry which is preliminary data.</text>
</comment>
<comment type="similarity">
    <text evidence="2 8">Belongs to the MscS (TC 1.A.23) family.</text>
</comment>
<evidence type="ECO:0000256" key="3">
    <source>
        <dbReference type="ARBA" id="ARBA00022692"/>
    </source>
</evidence>
<sequence length="769" mass="88334">MDSKGERRKGGEITMLEKRKVDGNEVIVNVSTEGDAKAVTEGRGSKELETAAPKQTRLDSPCKAFTESCPSPEIASLSPKAPNANESLVRKRSLNRLVFSKPKSRFGEQLYLFDTTMFEEEPNALLQEQVGGHSPFRGSFNWASPNNRSTSSTRNVPVFQKTPLMASPGSTAGGGRGEDDKEFYKQVTLELSQAKHKRIKTKTLVEWTVFFLILGCLVASLTVDQLEACKLWGLEMWKWCVLAVVLFSGMLVTNWVMHFIVFLIERKFLLWKKVLYFVHGLKKSVQVFTWLALVLLTWVLLFNRGVRRSKIADEVMDYITWTLASILIGSFLWFFKTLLLKILALRFHLSVFLDRTQESIFHHYILQTLSGPPLIEEAERIVKDPSAHEFSFRLLVKGKMRKEKKVIDMGKIYRIKKEKISAWTMKMLIDAVKFSGLSTLSNTLDESIDYGGVEQAHKEITNEREAMAAAYHIFNNVAQPNCKYFDEDDLRRFMIKEEVDLIFTLLEGAEDGKIDRKSLTNWVVKVYHSHKALVYALADTKTAVRQLNNLVMGILIIITIIIWLLLMEIATTKVLLLLSSQLVMAAFIFGNTCKAMFEGIIFVFVRHPFDVGDCCLIDGVQKINILSTVFLTLDNELINYPNSVLATKPIINYRRSPDGRDKVEFSIEFMTPLEKIGAMKERIKKYLEKNPLHWHLNHDLFVSEIENLNKIKMGLYVNHTLNFQHYVEKNRRRTELLLELKRIFDDLNIRYDLLPREVHPLQSEDKKEA</sequence>
<keyword evidence="6 8" id="KW-0472">Membrane</keyword>
<evidence type="ECO:0000256" key="4">
    <source>
        <dbReference type="ARBA" id="ARBA00022989"/>
    </source>
</evidence>
<dbReference type="PANTHER" id="PTHR31618:SF20">
    <property type="entry name" value="MECHANOSENSITIVE ION CHANNEL PROTEIN 10"/>
    <property type="match status" value="1"/>
</dbReference>
<evidence type="ECO:0000256" key="8">
    <source>
        <dbReference type="PIRNR" id="PIRNR017209"/>
    </source>
</evidence>
<evidence type="ECO:0000256" key="7">
    <source>
        <dbReference type="ARBA" id="ARBA00023303"/>
    </source>
</evidence>
<feature type="domain" description="Mechanosensitive ion channel MscS" evidence="10">
    <location>
        <begin position="595"/>
        <end position="655"/>
    </location>
</feature>
<evidence type="ECO:0000259" key="10">
    <source>
        <dbReference type="Pfam" id="PF00924"/>
    </source>
</evidence>
<evidence type="ECO:0000256" key="5">
    <source>
        <dbReference type="ARBA" id="ARBA00023065"/>
    </source>
</evidence>
<feature type="transmembrane region" description="Helical" evidence="9">
    <location>
        <begin position="241"/>
        <end position="264"/>
    </location>
</feature>
<organism evidence="11 12">
    <name type="scientific">Eucalyptus globulus</name>
    <name type="common">Tasmanian blue gum</name>
    <dbReference type="NCBI Taxonomy" id="34317"/>
    <lineage>
        <taxon>Eukaryota</taxon>
        <taxon>Viridiplantae</taxon>
        <taxon>Streptophyta</taxon>
        <taxon>Embryophyta</taxon>
        <taxon>Tracheophyta</taxon>
        <taxon>Spermatophyta</taxon>
        <taxon>Magnoliopsida</taxon>
        <taxon>eudicotyledons</taxon>
        <taxon>Gunneridae</taxon>
        <taxon>Pentapetalae</taxon>
        <taxon>rosids</taxon>
        <taxon>malvids</taxon>
        <taxon>Myrtales</taxon>
        <taxon>Myrtaceae</taxon>
        <taxon>Myrtoideae</taxon>
        <taxon>Eucalypteae</taxon>
        <taxon>Eucalyptus</taxon>
    </lineage>
</organism>
<dbReference type="GO" id="GO:0034220">
    <property type="term" value="P:monoatomic ion transmembrane transport"/>
    <property type="evidence" value="ECO:0007669"/>
    <property type="project" value="UniProtKB-KW"/>
</dbReference>
<name>A0ABD3L1V9_EUCGL</name>
<dbReference type="Gene3D" id="2.30.30.60">
    <property type="match status" value="1"/>
</dbReference>
<feature type="transmembrane region" description="Helical" evidence="9">
    <location>
        <begin position="547"/>
        <end position="566"/>
    </location>
</feature>
<dbReference type="Pfam" id="PF00924">
    <property type="entry name" value="MS_channel_2nd"/>
    <property type="match status" value="1"/>
</dbReference>